<dbReference type="PANTHER" id="PTHR36449">
    <property type="entry name" value="ACETYLTRANSFERASE-RELATED"/>
    <property type="match status" value="1"/>
</dbReference>
<evidence type="ECO:0000313" key="7">
    <source>
        <dbReference type="EMBL" id="UZD21807.1"/>
    </source>
</evidence>
<reference evidence="7" key="1">
    <citation type="submission" date="2022-10" db="EMBL/GenBank/DDBJ databases">
        <title>Algoriphagus sp. a novel bacteria isolate from halophytes salicornia europaea.</title>
        <authorList>
            <person name="Peng Y."/>
            <person name="Jiang L."/>
            <person name="Lee J."/>
        </authorList>
    </citation>
    <scope>NUCLEOTIDE SEQUENCE</scope>
    <source>
        <strain evidence="7">TR-M5</strain>
    </source>
</reference>
<dbReference type="SUPFAM" id="SSF55729">
    <property type="entry name" value="Acyl-CoA N-acyltransferases (Nat)"/>
    <property type="match status" value="1"/>
</dbReference>
<dbReference type="Proteomes" id="UP001163156">
    <property type="component" value="Chromosome"/>
</dbReference>
<dbReference type="RefSeq" id="WP_264808273.1">
    <property type="nucleotide sequence ID" value="NZ_CP110226.1"/>
</dbReference>
<dbReference type="Pfam" id="PF13508">
    <property type="entry name" value="Acetyltransf_7"/>
    <property type="match status" value="1"/>
</dbReference>
<accession>A0ABY6MDF9</accession>
<dbReference type="EMBL" id="CP110226">
    <property type="protein sequence ID" value="UZD21807.1"/>
    <property type="molecule type" value="Genomic_DNA"/>
</dbReference>
<organism evidence="7 8">
    <name type="scientific">Algoriphagus halophytocola</name>
    <dbReference type="NCBI Taxonomy" id="2991499"/>
    <lineage>
        <taxon>Bacteria</taxon>
        <taxon>Pseudomonadati</taxon>
        <taxon>Bacteroidota</taxon>
        <taxon>Cytophagia</taxon>
        <taxon>Cytophagales</taxon>
        <taxon>Cyclobacteriaceae</taxon>
        <taxon>Algoriphagus</taxon>
    </lineage>
</organism>
<protein>
    <submittedName>
        <fullName evidence="7">GNAT family N-acetyltransferase</fullName>
        <ecNumber evidence="7">2.3.1.-</ecNumber>
    </submittedName>
</protein>
<evidence type="ECO:0000256" key="3">
    <source>
        <dbReference type="ARBA" id="ARBA00022679"/>
    </source>
</evidence>
<dbReference type="InterPro" id="IPR000182">
    <property type="entry name" value="GNAT_dom"/>
</dbReference>
<name>A0ABY6MDF9_9BACT</name>
<evidence type="ECO:0000313" key="8">
    <source>
        <dbReference type="Proteomes" id="UP001163156"/>
    </source>
</evidence>
<comment type="catalytic activity">
    <reaction evidence="5">
        <text>glycyl-tRNA(Gly) + acetyl-CoA = N-acetylglycyl-tRNA(Gly) + CoA + H(+)</text>
        <dbReference type="Rhea" id="RHEA:81867"/>
        <dbReference type="Rhea" id="RHEA-COMP:9683"/>
        <dbReference type="Rhea" id="RHEA-COMP:19766"/>
        <dbReference type="ChEBI" id="CHEBI:15378"/>
        <dbReference type="ChEBI" id="CHEBI:57287"/>
        <dbReference type="ChEBI" id="CHEBI:57288"/>
        <dbReference type="ChEBI" id="CHEBI:78522"/>
        <dbReference type="ChEBI" id="CHEBI:232036"/>
    </reaction>
</comment>
<keyword evidence="2" id="KW-1277">Toxin-antitoxin system</keyword>
<dbReference type="InterPro" id="IPR016181">
    <property type="entry name" value="Acyl_CoA_acyltransferase"/>
</dbReference>
<evidence type="ECO:0000256" key="5">
    <source>
        <dbReference type="ARBA" id="ARBA00049880"/>
    </source>
</evidence>
<proteinExistence type="predicted"/>
<dbReference type="Gene3D" id="3.40.630.30">
    <property type="match status" value="1"/>
</dbReference>
<evidence type="ECO:0000259" key="6">
    <source>
        <dbReference type="Pfam" id="PF13508"/>
    </source>
</evidence>
<sequence>MKMTICKLKKSHKKGEFDCGKKPLNDYLAKIAKQDVEKDVAVCYVFEGENDMVMGYFTLSSGSVPKEQIPEKEAKKLPRYSDIPFAVIGRLAVDIKHQGKKFGDYLIVEAFTEILKVAEVLGIAGVFVDPIDDSAIEFYKKYGFAKLNSSDRMFISIATVRELMAE</sequence>
<evidence type="ECO:0000256" key="2">
    <source>
        <dbReference type="ARBA" id="ARBA00022649"/>
    </source>
</evidence>
<feature type="domain" description="N-acetyltransferase" evidence="6">
    <location>
        <begin position="81"/>
        <end position="145"/>
    </location>
</feature>
<keyword evidence="8" id="KW-1185">Reference proteome</keyword>
<keyword evidence="3 7" id="KW-0808">Transferase</keyword>
<evidence type="ECO:0000256" key="4">
    <source>
        <dbReference type="ARBA" id="ARBA00023315"/>
    </source>
</evidence>
<dbReference type="EC" id="2.3.1.-" evidence="7"/>
<evidence type="ECO:0000256" key="1">
    <source>
        <dbReference type="ARBA" id="ARBA00022491"/>
    </source>
</evidence>
<keyword evidence="1" id="KW-0678">Repressor</keyword>
<gene>
    <name evidence="7" type="ORF">OM944_14160</name>
</gene>
<dbReference type="PANTHER" id="PTHR36449:SF1">
    <property type="entry name" value="ACETYLTRANSFERASE"/>
    <property type="match status" value="1"/>
</dbReference>
<dbReference type="GO" id="GO:0016746">
    <property type="term" value="F:acyltransferase activity"/>
    <property type="evidence" value="ECO:0007669"/>
    <property type="project" value="UniProtKB-KW"/>
</dbReference>
<keyword evidence="4 7" id="KW-0012">Acyltransferase</keyword>